<gene>
    <name evidence="1" type="ORF">QYF61_019225</name>
</gene>
<sequence>MNEQLKKSSQTMATASADLLTILPYKEVFWSNQTNPAINASEIQNNASCPTDDNSLFKYHPFHCSSGDKKDIRQKNFLSAKEGTCSLHSSDHSFKKYQHK</sequence>
<dbReference type="EMBL" id="JAUNZN010000001">
    <property type="protein sequence ID" value="KAK4831795.1"/>
    <property type="molecule type" value="Genomic_DNA"/>
</dbReference>
<name>A0AAN7NTM8_MYCAM</name>
<dbReference type="AlphaFoldDB" id="A0AAN7NTM8"/>
<evidence type="ECO:0000313" key="2">
    <source>
        <dbReference type="Proteomes" id="UP001333110"/>
    </source>
</evidence>
<evidence type="ECO:0000313" key="1">
    <source>
        <dbReference type="EMBL" id="KAK4831795.1"/>
    </source>
</evidence>
<keyword evidence="2" id="KW-1185">Reference proteome</keyword>
<protein>
    <submittedName>
        <fullName evidence="1">Uncharacterized protein</fullName>
    </submittedName>
</protein>
<dbReference type="Proteomes" id="UP001333110">
    <property type="component" value="Unassembled WGS sequence"/>
</dbReference>
<comment type="caution">
    <text evidence="1">The sequence shown here is derived from an EMBL/GenBank/DDBJ whole genome shotgun (WGS) entry which is preliminary data.</text>
</comment>
<organism evidence="1 2">
    <name type="scientific">Mycteria americana</name>
    <name type="common">Wood stork</name>
    <dbReference type="NCBI Taxonomy" id="33587"/>
    <lineage>
        <taxon>Eukaryota</taxon>
        <taxon>Metazoa</taxon>
        <taxon>Chordata</taxon>
        <taxon>Craniata</taxon>
        <taxon>Vertebrata</taxon>
        <taxon>Euteleostomi</taxon>
        <taxon>Archelosauria</taxon>
        <taxon>Archosauria</taxon>
        <taxon>Dinosauria</taxon>
        <taxon>Saurischia</taxon>
        <taxon>Theropoda</taxon>
        <taxon>Coelurosauria</taxon>
        <taxon>Aves</taxon>
        <taxon>Neognathae</taxon>
        <taxon>Neoaves</taxon>
        <taxon>Aequornithes</taxon>
        <taxon>Ciconiiformes</taxon>
        <taxon>Ciconiidae</taxon>
        <taxon>Mycteria</taxon>
    </lineage>
</organism>
<accession>A0AAN7NTM8</accession>
<proteinExistence type="predicted"/>
<reference evidence="1 2" key="1">
    <citation type="journal article" date="2023" name="J. Hered.">
        <title>Chromosome-level genome of the wood stork (Mycteria americana) provides insight into avian chromosome evolution.</title>
        <authorList>
            <person name="Flamio R. Jr."/>
            <person name="Ramstad K.M."/>
        </authorList>
    </citation>
    <scope>NUCLEOTIDE SEQUENCE [LARGE SCALE GENOMIC DNA]</scope>
    <source>
        <strain evidence="1">JAX WOST 10</strain>
    </source>
</reference>